<proteinExistence type="predicted"/>
<dbReference type="Proteomes" id="UP000824890">
    <property type="component" value="Unassembled WGS sequence"/>
</dbReference>
<gene>
    <name evidence="2" type="ORF">HID58_076191</name>
</gene>
<reference evidence="2 3" key="1">
    <citation type="submission" date="2021-05" db="EMBL/GenBank/DDBJ databases">
        <title>Genome Assembly of Synthetic Allotetraploid Brassica napus Reveals Homoeologous Exchanges between Subgenomes.</title>
        <authorList>
            <person name="Davis J.T."/>
        </authorList>
    </citation>
    <scope>NUCLEOTIDE SEQUENCE [LARGE SCALE GENOMIC DNA]</scope>
    <source>
        <strain evidence="3">cv. Da-Ae</strain>
        <tissue evidence="2">Seedling</tissue>
    </source>
</reference>
<accession>A0ABQ7YLS2</accession>
<keyword evidence="1" id="KW-0175">Coiled coil</keyword>
<protein>
    <submittedName>
        <fullName evidence="2">Uncharacterized protein</fullName>
    </submittedName>
</protein>
<dbReference type="EMBL" id="JAGKQM010000017">
    <property type="protein sequence ID" value="KAH0869169.1"/>
    <property type="molecule type" value="Genomic_DNA"/>
</dbReference>
<evidence type="ECO:0000313" key="3">
    <source>
        <dbReference type="Proteomes" id="UP000824890"/>
    </source>
</evidence>
<comment type="caution">
    <text evidence="2">The sequence shown here is derived from an EMBL/GenBank/DDBJ whole genome shotgun (WGS) entry which is preliminary data.</text>
</comment>
<feature type="non-terminal residue" evidence="2">
    <location>
        <position position="1"/>
    </location>
</feature>
<name>A0ABQ7YLS2_BRANA</name>
<feature type="coiled-coil region" evidence="1">
    <location>
        <begin position="49"/>
        <end position="76"/>
    </location>
</feature>
<keyword evidence="3" id="KW-1185">Reference proteome</keyword>
<sequence length="77" mass="9266">WLFLINFIGLKGSIVALNRFRNDGLHFRQPWVMAVEEEVERLKQRVHDHDKFLRECEALKSQVRRLGERVADLERLH</sequence>
<organism evidence="2 3">
    <name type="scientific">Brassica napus</name>
    <name type="common">Rape</name>
    <dbReference type="NCBI Taxonomy" id="3708"/>
    <lineage>
        <taxon>Eukaryota</taxon>
        <taxon>Viridiplantae</taxon>
        <taxon>Streptophyta</taxon>
        <taxon>Embryophyta</taxon>
        <taxon>Tracheophyta</taxon>
        <taxon>Spermatophyta</taxon>
        <taxon>Magnoliopsida</taxon>
        <taxon>eudicotyledons</taxon>
        <taxon>Gunneridae</taxon>
        <taxon>Pentapetalae</taxon>
        <taxon>rosids</taxon>
        <taxon>malvids</taxon>
        <taxon>Brassicales</taxon>
        <taxon>Brassicaceae</taxon>
        <taxon>Brassiceae</taxon>
        <taxon>Brassica</taxon>
    </lineage>
</organism>
<evidence type="ECO:0000256" key="1">
    <source>
        <dbReference type="SAM" id="Coils"/>
    </source>
</evidence>
<evidence type="ECO:0000313" key="2">
    <source>
        <dbReference type="EMBL" id="KAH0869169.1"/>
    </source>
</evidence>